<dbReference type="PANTHER" id="PTHR47027:SF20">
    <property type="entry name" value="REVERSE TRANSCRIPTASE-LIKE PROTEIN WITH RNA-DIRECTED DNA POLYMERASE DOMAIN"/>
    <property type="match status" value="1"/>
</dbReference>
<feature type="region of interest" description="Disordered" evidence="1">
    <location>
        <begin position="247"/>
        <end position="270"/>
    </location>
</feature>
<sequence length="343" mass="38614">MARLASDCESNCSPGQYIPMGGSNCNLCDYGLYQPYWWQSHSVSSVRSRFVSQLDHACSKAYGMETNMEKSKVMVNSIGKEKAEISLDGQKLEEVESFKYLGSILTKNGLSTDDIRSRITAAIAALMRLHKVNMCSVCEKQEVVKTQAPAMIPIEVKEPLDLVQMDLIGMEHHDACSHIEEESLLISVTVIGRGVKDVAVSIRCQKQASTKYPHPSSSSCVNQDFQCRGFRKQALELIDNGIRNRRYGARTGSVRPPHRGKSDEEEYTHTTVTTSKLPVQLPVTERKDHSSQEKRKLHHYDKVIENQEKAARKRRGHKRKDRHVWAVALAFAMALCSVYDQNA</sequence>
<dbReference type="AlphaFoldDB" id="A0A2T7PXB2"/>
<gene>
    <name evidence="2" type="ORF">C0Q70_00672</name>
</gene>
<organism evidence="2 3">
    <name type="scientific">Pomacea canaliculata</name>
    <name type="common">Golden apple snail</name>
    <dbReference type="NCBI Taxonomy" id="400727"/>
    <lineage>
        <taxon>Eukaryota</taxon>
        <taxon>Metazoa</taxon>
        <taxon>Spiralia</taxon>
        <taxon>Lophotrochozoa</taxon>
        <taxon>Mollusca</taxon>
        <taxon>Gastropoda</taxon>
        <taxon>Caenogastropoda</taxon>
        <taxon>Architaenioglossa</taxon>
        <taxon>Ampullarioidea</taxon>
        <taxon>Ampullariidae</taxon>
        <taxon>Pomacea</taxon>
    </lineage>
</organism>
<reference evidence="2 3" key="1">
    <citation type="submission" date="2018-04" db="EMBL/GenBank/DDBJ databases">
        <title>The genome of golden apple snail Pomacea canaliculata provides insight into stress tolerance and invasive adaptation.</title>
        <authorList>
            <person name="Liu C."/>
            <person name="Liu B."/>
            <person name="Ren Y."/>
            <person name="Zhang Y."/>
            <person name="Wang H."/>
            <person name="Li S."/>
            <person name="Jiang F."/>
            <person name="Yin L."/>
            <person name="Zhang G."/>
            <person name="Qian W."/>
            <person name="Fan W."/>
        </authorList>
    </citation>
    <scope>NUCLEOTIDE SEQUENCE [LARGE SCALE GENOMIC DNA]</scope>
    <source>
        <strain evidence="2">SZHN2017</strain>
        <tissue evidence="2">Muscle</tissue>
    </source>
</reference>
<evidence type="ECO:0000313" key="3">
    <source>
        <dbReference type="Proteomes" id="UP000245119"/>
    </source>
</evidence>
<evidence type="ECO:0000256" key="1">
    <source>
        <dbReference type="SAM" id="MobiDB-lite"/>
    </source>
</evidence>
<accession>A0A2T7PXB2</accession>
<evidence type="ECO:0000313" key="2">
    <source>
        <dbReference type="EMBL" id="PVD38062.1"/>
    </source>
</evidence>
<dbReference type="EMBL" id="PZQS01000001">
    <property type="protein sequence ID" value="PVD38062.1"/>
    <property type="molecule type" value="Genomic_DNA"/>
</dbReference>
<name>A0A2T7PXB2_POMCA</name>
<dbReference type="PANTHER" id="PTHR47027">
    <property type="entry name" value="REVERSE TRANSCRIPTASE DOMAIN-CONTAINING PROTEIN"/>
    <property type="match status" value="1"/>
</dbReference>
<dbReference type="Proteomes" id="UP000245119">
    <property type="component" value="Linkage Group LG1"/>
</dbReference>
<keyword evidence="3" id="KW-1185">Reference proteome</keyword>
<protein>
    <submittedName>
        <fullName evidence="2">Uncharacterized protein</fullName>
    </submittedName>
</protein>
<proteinExistence type="predicted"/>
<comment type="caution">
    <text evidence="2">The sequence shown here is derived from an EMBL/GenBank/DDBJ whole genome shotgun (WGS) entry which is preliminary data.</text>
</comment>